<proteinExistence type="predicted"/>
<accession>A0A368STS9</accession>
<dbReference type="EMBL" id="CM003536">
    <property type="protein sequence ID" value="RCV45793.1"/>
    <property type="molecule type" value="Genomic_DNA"/>
</dbReference>
<dbReference type="OrthoDB" id="690751at2759"/>
<dbReference type="AlphaFoldDB" id="A0A368STS9"/>
<evidence type="ECO:0000313" key="1">
    <source>
        <dbReference type="EMBL" id="RCV45793.1"/>
    </source>
</evidence>
<reference evidence="1" key="2">
    <citation type="submission" date="2015-07" db="EMBL/GenBank/DDBJ databases">
        <authorList>
            <person name="Noorani M."/>
        </authorList>
    </citation>
    <scope>NUCLEOTIDE SEQUENCE</scope>
    <source>
        <strain evidence="1">Yugu1</strain>
    </source>
</reference>
<protein>
    <submittedName>
        <fullName evidence="1">Uncharacterized protein</fullName>
    </submittedName>
</protein>
<gene>
    <name evidence="1" type="ORF">SETIT_9G481500v2</name>
</gene>
<dbReference type="STRING" id="4555.A0A368STS9"/>
<organism evidence="1">
    <name type="scientific">Setaria italica</name>
    <name type="common">Foxtail millet</name>
    <name type="synonym">Panicum italicum</name>
    <dbReference type="NCBI Taxonomy" id="4555"/>
    <lineage>
        <taxon>Eukaryota</taxon>
        <taxon>Viridiplantae</taxon>
        <taxon>Streptophyta</taxon>
        <taxon>Embryophyta</taxon>
        <taxon>Tracheophyta</taxon>
        <taxon>Spermatophyta</taxon>
        <taxon>Magnoliopsida</taxon>
        <taxon>Liliopsida</taxon>
        <taxon>Poales</taxon>
        <taxon>Poaceae</taxon>
        <taxon>PACMAD clade</taxon>
        <taxon>Panicoideae</taxon>
        <taxon>Panicodae</taxon>
        <taxon>Paniceae</taxon>
        <taxon>Cenchrinae</taxon>
        <taxon>Setaria</taxon>
    </lineage>
</organism>
<reference evidence="1" key="1">
    <citation type="journal article" date="2012" name="Nat. Biotechnol.">
        <title>Reference genome sequence of the model plant Setaria.</title>
        <authorList>
            <person name="Bennetzen J.L."/>
            <person name="Schmutz J."/>
            <person name="Wang H."/>
            <person name="Percifield R."/>
            <person name="Hawkins J."/>
            <person name="Pontaroli A.C."/>
            <person name="Estep M."/>
            <person name="Feng L."/>
            <person name="Vaughn J.N."/>
            <person name="Grimwood J."/>
            <person name="Jenkins J."/>
            <person name="Barry K."/>
            <person name="Lindquist E."/>
            <person name="Hellsten U."/>
            <person name="Deshpande S."/>
            <person name="Wang X."/>
            <person name="Wu X."/>
            <person name="Mitros T."/>
            <person name="Triplett J."/>
            <person name="Yang X."/>
            <person name="Ye C.Y."/>
            <person name="Mauro-Herrera M."/>
            <person name="Wang L."/>
            <person name="Li P."/>
            <person name="Sharma M."/>
            <person name="Sharma R."/>
            <person name="Ronald P.C."/>
            <person name="Panaud O."/>
            <person name="Kellogg E.A."/>
            <person name="Brutnell T.P."/>
            <person name="Doust A.N."/>
            <person name="Tuskan G.A."/>
            <person name="Rokhsar D."/>
            <person name="Devos K.M."/>
        </authorList>
    </citation>
    <scope>NUCLEOTIDE SEQUENCE [LARGE SCALE GENOMIC DNA]</scope>
    <source>
        <strain evidence="1">Yugu1</strain>
    </source>
</reference>
<name>A0A368STS9_SETIT</name>
<sequence>MEGEFFTSEDDGEVESSHWEALRNLLPAYRCITRVQLGDGQSTDFWEDIWEGGVPMSNAFPALHSHVVKIGTTVEETVEQGILPFLAPLLSSQATRELQALEELLADLILTSEEDARTSCFESVNHGLHTGHQFRTTLSVICSSSSGRVIPLPVSSSLVGSWCLM</sequence>